<name>A0A6C0HSZ5_9ZZZZ</name>
<sequence length="48" mass="5781">MNDWAKLVSKIYKEKSKTNKNYKLKNAMKDAKKVYKKNKTMKNKKSKK</sequence>
<dbReference type="EMBL" id="MN740010">
    <property type="protein sequence ID" value="QHT83510.1"/>
    <property type="molecule type" value="Genomic_DNA"/>
</dbReference>
<dbReference type="AlphaFoldDB" id="A0A6C0HSZ5"/>
<protein>
    <submittedName>
        <fullName evidence="1">Uncharacterized protein</fullName>
    </submittedName>
</protein>
<evidence type="ECO:0000313" key="1">
    <source>
        <dbReference type="EMBL" id="QHT83510.1"/>
    </source>
</evidence>
<proteinExistence type="predicted"/>
<reference evidence="1" key="1">
    <citation type="journal article" date="2020" name="Nature">
        <title>Giant virus diversity and host interactions through global metagenomics.</title>
        <authorList>
            <person name="Schulz F."/>
            <person name="Roux S."/>
            <person name="Paez-Espino D."/>
            <person name="Jungbluth S."/>
            <person name="Walsh D.A."/>
            <person name="Denef V.J."/>
            <person name="McMahon K.D."/>
            <person name="Konstantinidis K.T."/>
            <person name="Eloe-Fadrosh E.A."/>
            <person name="Kyrpides N.C."/>
            <person name="Woyke T."/>
        </authorList>
    </citation>
    <scope>NUCLEOTIDE SEQUENCE</scope>
    <source>
        <strain evidence="1">GVMAG-M-3300023184-168</strain>
    </source>
</reference>
<organism evidence="1">
    <name type="scientific">viral metagenome</name>
    <dbReference type="NCBI Taxonomy" id="1070528"/>
    <lineage>
        <taxon>unclassified sequences</taxon>
        <taxon>metagenomes</taxon>
        <taxon>organismal metagenomes</taxon>
    </lineage>
</organism>
<accession>A0A6C0HSZ5</accession>